<evidence type="ECO:0000313" key="2">
    <source>
        <dbReference type="Proteomes" id="UP000254055"/>
    </source>
</evidence>
<organism evidence="1 2">
    <name type="scientific">Neisseria zoodegmatis</name>
    <dbReference type="NCBI Taxonomy" id="326523"/>
    <lineage>
        <taxon>Bacteria</taxon>
        <taxon>Pseudomonadati</taxon>
        <taxon>Pseudomonadota</taxon>
        <taxon>Betaproteobacteria</taxon>
        <taxon>Neisseriales</taxon>
        <taxon>Neisseriaceae</taxon>
        <taxon>Neisseria</taxon>
    </lineage>
</organism>
<dbReference type="EMBL" id="UGRS01000001">
    <property type="protein sequence ID" value="SUA36581.1"/>
    <property type="molecule type" value="Genomic_DNA"/>
</dbReference>
<accession>A0A378WJ10</accession>
<protein>
    <submittedName>
        <fullName evidence="1">Uncharacterized protein</fullName>
    </submittedName>
</protein>
<name>A0A378WJ10_9NEIS</name>
<reference evidence="1 2" key="1">
    <citation type="submission" date="2018-06" db="EMBL/GenBank/DDBJ databases">
        <authorList>
            <consortium name="Pathogen Informatics"/>
            <person name="Doyle S."/>
        </authorList>
    </citation>
    <scope>NUCLEOTIDE SEQUENCE [LARGE SCALE GENOMIC DNA]</scope>
    <source>
        <strain evidence="1 2">NCTC12229</strain>
    </source>
</reference>
<dbReference type="AlphaFoldDB" id="A0A378WJ10"/>
<dbReference type="Proteomes" id="UP000254055">
    <property type="component" value="Unassembled WGS sequence"/>
</dbReference>
<proteinExistence type="predicted"/>
<evidence type="ECO:0000313" key="1">
    <source>
        <dbReference type="EMBL" id="SUA36581.1"/>
    </source>
</evidence>
<sequence>MKTFETPSEKFRRRFGFYLMNMGNDMKIVAISYQTVEVFFRRPYVG</sequence>
<gene>
    <name evidence="1" type="ORF">NCTC12229_01000</name>
</gene>